<gene>
    <name evidence="2" type="ORF">CUTER_02145</name>
</gene>
<dbReference type="KEGG" id="cut:CUTER_02145"/>
<evidence type="ECO:0000256" key="1">
    <source>
        <dbReference type="SAM" id="MobiDB-lite"/>
    </source>
</evidence>
<sequence length="123" mass="13977">MNFDSLMPRDPFADDPNDPASFLADEEDVQPLSAEERRQTLQDLAIVRDCQRILTPRGMRGIQFLCEDCDIPHYYDWGMLEANMIASLRGELAPVHEPSANPDVDSYVPWDYALGYLDGLEGR</sequence>
<dbReference type="RefSeq" id="WP_047259031.1">
    <property type="nucleotide sequence ID" value="NZ_CP011546.1"/>
</dbReference>
<proteinExistence type="predicted"/>
<keyword evidence="3" id="KW-1185">Reference proteome</keyword>
<dbReference type="Pfam" id="PF17252">
    <property type="entry name" value="DUF5319"/>
    <property type="match status" value="1"/>
</dbReference>
<dbReference type="Proteomes" id="UP000035548">
    <property type="component" value="Chromosome"/>
</dbReference>
<reference evidence="2 3" key="1">
    <citation type="journal article" date="2015" name="Genome Announc.">
        <title>Virulence Factor Genes Detected in the Complete Genome Sequence of Corynebacterium uterequi DSM 45634, Isolated from the Uterus of a Maiden Mare.</title>
        <authorList>
            <person name="Ruckert C."/>
            <person name="Kriete M."/>
            <person name="Jaenicke S."/>
            <person name="Winkler A."/>
            <person name="Tauch A."/>
        </authorList>
    </citation>
    <scope>NUCLEOTIDE SEQUENCE [LARGE SCALE GENOMIC DNA]</scope>
    <source>
        <strain evidence="2 3">DSM 45634</strain>
    </source>
</reference>
<organism evidence="2 3">
    <name type="scientific">Corynebacterium uterequi</name>
    <dbReference type="NCBI Taxonomy" id="1072256"/>
    <lineage>
        <taxon>Bacteria</taxon>
        <taxon>Bacillati</taxon>
        <taxon>Actinomycetota</taxon>
        <taxon>Actinomycetes</taxon>
        <taxon>Mycobacteriales</taxon>
        <taxon>Corynebacteriaceae</taxon>
        <taxon>Corynebacterium</taxon>
    </lineage>
</organism>
<dbReference type="PATRIC" id="fig|1072256.5.peg.423"/>
<reference evidence="3" key="2">
    <citation type="submission" date="2015-05" db="EMBL/GenBank/DDBJ databases">
        <title>Complete genome sequence of Corynebacterium uterequi DSM 45634, isolated from the uterus of a maiden mare.</title>
        <authorList>
            <person name="Ruckert C."/>
            <person name="Albersmeier A."/>
            <person name="Winkler A."/>
            <person name="Tauch A."/>
        </authorList>
    </citation>
    <scope>NUCLEOTIDE SEQUENCE [LARGE SCALE GENOMIC DNA]</scope>
    <source>
        <strain evidence="3">DSM 45634</strain>
    </source>
</reference>
<dbReference type="InterPro" id="IPR035165">
    <property type="entry name" value="DUF5319"/>
</dbReference>
<dbReference type="EMBL" id="CP011546">
    <property type="protein sequence ID" value="AKK10444.1"/>
    <property type="molecule type" value="Genomic_DNA"/>
</dbReference>
<dbReference type="OrthoDB" id="3476210at2"/>
<name>A0A0G3HAS3_9CORY</name>
<evidence type="ECO:0000313" key="2">
    <source>
        <dbReference type="EMBL" id="AKK10444.1"/>
    </source>
</evidence>
<dbReference type="STRING" id="1072256.CUTER_02145"/>
<protein>
    <submittedName>
        <fullName evidence="2">Uncharacterized protein</fullName>
    </submittedName>
</protein>
<evidence type="ECO:0000313" key="3">
    <source>
        <dbReference type="Proteomes" id="UP000035548"/>
    </source>
</evidence>
<accession>A0A0G3HAS3</accession>
<feature type="region of interest" description="Disordered" evidence="1">
    <location>
        <begin position="1"/>
        <end position="30"/>
    </location>
</feature>
<dbReference type="AlphaFoldDB" id="A0A0G3HAS3"/>